<keyword evidence="2" id="KW-1185">Reference proteome</keyword>
<reference evidence="1" key="1">
    <citation type="journal article" date="2023" name="Mol. Biol. Evol.">
        <title>Third-Generation Sequencing Reveals the Adaptive Role of the Epigenome in Three Deep-Sea Polychaetes.</title>
        <authorList>
            <person name="Perez M."/>
            <person name="Aroh O."/>
            <person name="Sun Y."/>
            <person name="Lan Y."/>
            <person name="Juniper S.K."/>
            <person name="Young C.R."/>
            <person name="Angers B."/>
            <person name="Qian P.Y."/>
        </authorList>
    </citation>
    <scope>NUCLEOTIDE SEQUENCE</scope>
    <source>
        <strain evidence="1">P08H-3</strain>
    </source>
</reference>
<dbReference type="Proteomes" id="UP001208570">
    <property type="component" value="Unassembled WGS sequence"/>
</dbReference>
<evidence type="ECO:0000313" key="2">
    <source>
        <dbReference type="Proteomes" id="UP001208570"/>
    </source>
</evidence>
<organism evidence="1 2">
    <name type="scientific">Paralvinella palmiformis</name>
    <dbReference type="NCBI Taxonomy" id="53620"/>
    <lineage>
        <taxon>Eukaryota</taxon>
        <taxon>Metazoa</taxon>
        <taxon>Spiralia</taxon>
        <taxon>Lophotrochozoa</taxon>
        <taxon>Annelida</taxon>
        <taxon>Polychaeta</taxon>
        <taxon>Sedentaria</taxon>
        <taxon>Canalipalpata</taxon>
        <taxon>Terebellida</taxon>
        <taxon>Terebelliformia</taxon>
        <taxon>Alvinellidae</taxon>
        <taxon>Paralvinella</taxon>
    </lineage>
</organism>
<proteinExistence type="predicted"/>
<accession>A0AAD9JDG4</accession>
<dbReference type="EMBL" id="JAODUP010000375">
    <property type="protein sequence ID" value="KAK2151114.1"/>
    <property type="molecule type" value="Genomic_DNA"/>
</dbReference>
<comment type="caution">
    <text evidence="1">The sequence shown here is derived from an EMBL/GenBank/DDBJ whole genome shotgun (WGS) entry which is preliminary data.</text>
</comment>
<dbReference type="AlphaFoldDB" id="A0AAD9JDG4"/>
<sequence>MMSFLVTNISRQHSILHQQSGAVLIYNTEWAFTNVLWWMYLCSLDVRLVYAHLYIDVTRSLSIYISL</sequence>
<evidence type="ECO:0000313" key="1">
    <source>
        <dbReference type="EMBL" id="KAK2151114.1"/>
    </source>
</evidence>
<name>A0AAD9JDG4_9ANNE</name>
<protein>
    <submittedName>
        <fullName evidence="1">Uncharacterized protein</fullName>
    </submittedName>
</protein>
<gene>
    <name evidence="1" type="ORF">LSH36_375g03007</name>
</gene>